<evidence type="ECO:0000313" key="3">
    <source>
        <dbReference type="EMBL" id="MCF2531924.1"/>
    </source>
</evidence>
<keyword evidence="1" id="KW-0802">TPR repeat</keyword>
<name>A0AA41Q7R1_9ACTN</name>
<dbReference type="AlphaFoldDB" id="A0AA41Q7R1"/>
<dbReference type="InterPro" id="IPR003593">
    <property type="entry name" value="AAA+_ATPase"/>
</dbReference>
<proteinExistence type="predicted"/>
<sequence length="705" mass="75830">MASTESAAALDAVSAAVPGPRSGDDPGIPTLRLGPAQLPAVPPGFVGRTDELRTLYGWVTGPGAAVPVQGVAARASLLPPDRIVAISGPTGIGRSSLAVTLAHRLAPHFPDGVLYARLTGPRGETTAPADVLESFLHALGDREPPAGGEDRSRRFRELLVDRRILVLLEDLTGTAQLRPLLPESPTALVVVTTVGPLTGLGRAAVVRACSLDVLEREDAAELLGSLAGHTRVACDPRAAEELLSLCDYHPGALKLAGAWLRARPRYALADVGRRLRAERLRLQSSVEDGELALRACFALVHRELVPSAARLLRLLALVPGREFGPDAAAALADCGPDAAARSLTELCELHLLEPGGAPGRFRFHELLRGYVQECLDAEERPGERRTARVRLLERYVRLARAAEHTLAGRGDQVPADVRFESPAQARAWVREERPELLAAARVAAAAGLDGPTRRLVAVLTRLLDRRAHWRDVRELHELALATARRHGSGRQEAVALLNLGNLHVARAELEQALACYRAALEVSRSIADPAGEGRAMVNLGNAYADLGDLQRAADWYDRALLLRRTTGDADGQARVLSHLGRLHARMGRFEQALRDHRAALGVRRRLADPAEVGRVLADIGACLGDAGRTREALTVYRDALEAFRAAGDERLEALALLRTADLMEDSGDLREARARRRQALALLADIPQADAVRRLLDDESAHHGG</sequence>
<evidence type="ECO:0000256" key="1">
    <source>
        <dbReference type="PROSITE-ProRule" id="PRU00339"/>
    </source>
</evidence>
<feature type="repeat" description="TPR" evidence="1">
    <location>
        <begin position="493"/>
        <end position="526"/>
    </location>
</feature>
<comment type="caution">
    <text evidence="3">The sequence shown here is derived from an EMBL/GenBank/DDBJ whole genome shotgun (WGS) entry which is preliminary data.</text>
</comment>
<evidence type="ECO:0000259" key="2">
    <source>
        <dbReference type="SMART" id="SM00382"/>
    </source>
</evidence>
<dbReference type="GO" id="GO:0043531">
    <property type="term" value="F:ADP binding"/>
    <property type="evidence" value="ECO:0007669"/>
    <property type="project" value="InterPro"/>
</dbReference>
<reference evidence="3" key="1">
    <citation type="submission" date="2022-01" db="EMBL/GenBank/DDBJ databases">
        <title>Genome-Based Taxonomic Classification of the Phylum Actinobacteria.</title>
        <authorList>
            <person name="Gao Y."/>
        </authorList>
    </citation>
    <scope>NUCLEOTIDE SEQUENCE</scope>
    <source>
        <strain evidence="3">KLBMP 8922</strain>
    </source>
</reference>
<dbReference type="InterPro" id="IPR019734">
    <property type="entry name" value="TPR_rpt"/>
</dbReference>
<feature type="repeat" description="TPR" evidence="1">
    <location>
        <begin position="533"/>
        <end position="566"/>
    </location>
</feature>
<dbReference type="SMART" id="SM00028">
    <property type="entry name" value="TPR"/>
    <property type="match status" value="4"/>
</dbReference>
<dbReference type="RefSeq" id="WP_235056645.1">
    <property type="nucleotide sequence ID" value="NZ_JAKFHA010000028.1"/>
</dbReference>
<dbReference type="Pfam" id="PF13374">
    <property type="entry name" value="TPR_10"/>
    <property type="match status" value="1"/>
</dbReference>
<dbReference type="Gene3D" id="1.25.40.10">
    <property type="entry name" value="Tetratricopeptide repeat domain"/>
    <property type="match status" value="1"/>
</dbReference>
<dbReference type="Pfam" id="PF13424">
    <property type="entry name" value="TPR_12"/>
    <property type="match status" value="1"/>
</dbReference>
<dbReference type="EMBL" id="JAKFHA010000028">
    <property type="protein sequence ID" value="MCF2531924.1"/>
    <property type="molecule type" value="Genomic_DNA"/>
</dbReference>
<dbReference type="PROSITE" id="PS50005">
    <property type="entry name" value="TPR"/>
    <property type="match status" value="3"/>
</dbReference>
<organism evidence="3 4">
    <name type="scientific">Yinghuangia soli</name>
    <dbReference type="NCBI Taxonomy" id="2908204"/>
    <lineage>
        <taxon>Bacteria</taxon>
        <taxon>Bacillati</taxon>
        <taxon>Actinomycetota</taxon>
        <taxon>Actinomycetes</taxon>
        <taxon>Kitasatosporales</taxon>
        <taxon>Streptomycetaceae</taxon>
        <taxon>Yinghuangia</taxon>
    </lineage>
</organism>
<dbReference type="PRINTS" id="PR00364">
    <property type="entry name" value="DISEASERSIST"/>
</dbReference>
<dbReference type="InterPro" id="IPR027417">
    <property type="entry name" value="P-loop_NTPase"/>
</dbReference>
<keyword evidence="4" id="KW-1185">Reference proteome</keyword>
<feature type="domain" description="AAA+ ATPase" evidence="2">
    <location>
        <begin position="80"/>
        <end position="220"/>
    </location>
</feature>
<dbReference type="PANTHER" id="PTHR47691">
    <property type="entry name" value="REGULATOR-RELATED"/>
    <property type="match status" value="1"/>
</dbReference>
<dbReference type="PANTHER" id="PTHR47691:SF3">
    <property type="entry name" value="HTH-TYPE TRANSCRIPTIONAL REGULATOR RV0890C-RELATED"/>
    <property type="match status" value="1"/>
</dbReference>
<dbReference type="SMART" id="SM00382">
    <property type="entry name" value="AAA"/>
    <property type="match status" value="1"/>
</dbReference>
<gene>
    <name evidence="3" type="ORF">LZ495_32565</name>
</gene>
<dbReference type="InterPro" id="IPR011990">
    <property type="entry name" value="TPR-like_helical_dom_sf"/>
</dbReference>
<dbReference type="SUPFAM" id="SSF48452">
    <property type="entry name" value="TPR-like"/>
    <property type="match status" value="1"/>
</dbReference>
<dbReference type="SUPFAM" id="SSF52540">
    <property type="entry name" value="P-loop containing nucleoside triphosphate hydrolases"/>
    <property type="match status" value="1"/>
</dbReference>
<dbReference type="Gene3D" id="3.40.50.300">
    <property type="entry name" value="P-loop containing nucleotide triphosphate hydrolases"/>
    <property type="match status" value="1"/>
</dbReference>
<protein>
    <submittedName>
        <fullName evidence="3">Tetratricopeptide repeat protein</fullName>
    </submittedName>
</protein>
<feature type="repeat" description="TPR" evidence="1">
    <location>
        <begin position="573"/>
        <end position="606"/>
    </location>
</feature>
<dbReference type="Proteomes" id="UP001165378">
    <property type="component" value="Unassembled WGS sequence"/>
</dbReference>
<accession>A0AA41Q7R1</accession>
<evidence type="ECO:0000313" key="4">
    <source>
        <dbReference type="Proteomes" id="UP001165378"/>
    </source>
</evidence>